<keyword evidence="2" id="KW-0812">Transmembrane</keyword>
<dbReference type="Proteomes" id="UP000765507">
    <property type="component" value="Unassembled WGS sequence"/>
</dbReference>
<feature type="region of interest" description="Disordered" evidence="1">
    <location>
        <begin position="1"/>
        <end position="50"/>
    </location>
</feature>
<gene>
    <name evidence="3" type="ORF">G0U57_020172</name>
</gene>
<evidence type="ECO:0000313" key="4">
    <source>
        <dbReference type="Proteomes" id="UP000765507"/>
    </source>
</evidence>
<evidence type="ECO:0000313" key="3">
    <source>
        <dbReference type="EMBL" id="KAG6923555.1"/>
    </source>
</evidence>
<evidence type="ECO:0000256" key="1">
    <source>
        <dbReference type="SAM" id="MobiDB-lite"/>
    </source>
</evidence>
<dbReference type="AlphaFoldDB" id="A0A8T1S4D8"/>
<accession>A0A8T1S4D8</accession>
<sequence>MPYCLPTDPVPPPISETPAAREGPANQTGEGSSRGTLFNGSPEGEPRGHYGVWASPGFVAAAAAAALYVRWKRGRAGPEPRRGCEEEGISDVPVFTPARVSQLHEAGTRDGEAGEEIPLNGEMVQPRELSCLPQRGRGTALQ</sequence>
<keyword evidence="2" id="KW-1133">Transmembrane helix</keyword>
<feature type="transmembrane region" description="Helical" evidence="2">
    <location>
        <begin position="50"/>
        <end position="71"/>
    </location>
</feature>
<comment type="caution">
    <text evidence="3">The sequence shown here is derived from an EMBL/GenBank/DDBJ whole genome shotgun (WGS) entry which is preliminary data.</text>
</comment>
<organism evidence="3 4">
    <name type="scientific">Chelydra serpentina</name>
    <name type="common">Snapping turtle</name>
    <name type="synonym">Testudo serpentina</name>
    <dbReference type="NCBI Taxonomy" id="8475"/>
    <lineage>
        <taxon>Eukaryota</taxon>
        <taxon>Metazoa</taxon>
        <taxon>Chordata</taxon>
        <taxon>Craniata</taxon>
        <taxon>Vertebrata</taxon>
        <taxon>Euteleostomi</taxon>
        <taxon>Archelosauria</taxon>
        <taxon>Testudinata</taxon>
        <taxon>Testudines</taxon>
        <taxon>Cryptodira</taxon>
        <taxon>Durocryptodira</taxon>
        <taxon>Americhelydia</taxon>
        <taxon>Chelydroidea</taxon>
        <taxon>Chelydridae</taxon>
        <taxon>Chelydra</taxon>
    </lineage>
</organism>
<name>A0A8T1S4D8_CHESE</name>
<protein>
    <submittedName>
        <fullName evidence="3">Uncharacterized protein</fullName>
    </submittedName>
</protein>
<evidence type="ECO:0000256" key="2">
    <source>
        <dbReference type="SAM" id="Phobius"/>
    </source>
</evidence>
<reference evidence="3 4" key="1">
    <citation type="journal article" date="2020" name="G3 (Bethesda)">
        <title>Draft Genome of the Common Snapping Turtle, Chelydra serpentina, a Model for Phenotypic Plasticity in Reptiles.</title>
        <authorList>
            <person name="Das D."/>
            <person name="Singh S.K."/>
            <person name="Bierstedt J."/>
            <person name="Erickson A."/>
            <person name="Galli G.L.J."/>
            <person name="Crossley D.A. 2nd"/>
            <person name="Rhen T."/>
        </authorList>
    </citation>
    <scope>NUCLEOTIDE SEQUENCE [LARGE SCALE GENOMIC DNA]</scope>
    <source>
        <strain evidence="3">KW</strain>
    </source>
</reference>
<proteinExistence type="predicted"/>
<feature type="compositionally biased region" description="Polar residues" evidence="1">
    <location>
        <begin position="25"/>
        <end position="39"/>
    </location>
</feature>
<keyword evidence="4" id="KW-1185">Reference proteome</keyword>
<dbReference type="OrthoDB" id="9428373at2759"/>
<dbReference type="EMBL" id="JAHGAV010000836">
    <property type="protein sequence ID" value="KAG6923555.1"/>
    <property type="molecule type" value="Genomic_DNA"/>
</dbReference>
<keyword evidence="2" id="KW-0472">Membrane</keyword>